<feature type="transmembrane region" description="Helical" evidence="11">
    <location>
        <begin position="12"/>
        <end position="36"/>
    </location>
</feature>
<feature type="short sequence motif" description="GXGXXG" evidence="9">
    <location>
        <begin position="832"/>
        <end position="837"/>
    </location>
</feature>
<feature type="domain" description="Cyclic nucleotide-binding" evidence="12">
    <location>
        <begin position="489"/>
        <end position="563"/>
    </location>
</feature>
<feature type="region of interest" description="Disordered" evidence="10">
    <location>
        <begin position="43"/>
        <end position="91"/>
    </location>
</feature>
<dbReference type="InterPro" id="IPR056556">
    <property type="entry name" value="NTE1_P-loop_dom"/>
</dbReference>
<dbReference type="GO" id="GO:0016042">
    <property type="term" value="P:lipid catabolic process"/>
    <property type="evidence" value="ECO:0007669"/>
    <property type="project" value="UniProtKB-UniRule"/>
</dbReference>
<dbReference type="InterPro" id="IPR001423">
    <property type="entry name" value="LysoPLipase_patatin_CS"/>
</dbReference>
<keyword evidence="7 9" id="KW-0443">Lipid metabolism</keyword>
<dbReference type="Pfam" id="PF00027">
    <property type="entry name" value="cNMP_binding"/>
    <property type="match status" value="2"/>
</dbReference>
<keyword evidence="4 9" id="KW-0378">Hydrolase</keyword>
<proteinExistence type="inferred from homology"/>
<feature type="domain" description="PNPLA" evidence="13">
    <location>
        <begin position="828"/>
        <end position="993"/>
    </location>
</feature>
<sequence>MVFFNPESYVDVAAAVIVASLVVGFVSYLCGFWNAVIKPIDKTTTSSTDSSPLHSSGSPRTQSKYQSSKDDTTDDTVGPLVAPRRRHSTGGPFQFAKVAKDFIKNRGGYRRQFSEVSRESLPKPPTEYFEPSDLPEIPQNLNPEFFYLRHNIKVLELNSDWPSESGDIEVCDYDAGDFVVRIGDPDNTMYVVIEGALNMFILHDGKEYLVRRLEKGQTFFSYLSLIDILMNKPSFFRTVSLRAAQKSRVAKYCLKHFYDEYQQNPAHWARPVQIVITKLLHVTMTTLHQYLGLGEELIKKRLDDRPLDEKHRNISGHSMRLTGRSRPRQRRLSSSDATNEFIATAIKWYSELLGLTYADGQVLLTDKIHLVSVDDGQVLVEQRCDDDPSLILVLTGGLILTQLADPEDEDEVIEPWQAYVHHKEIIGGLQLLSNEPAFFQIKGACQTTVALIKKVDVDRLVNIKPTIALPIAYSVLRRLSSFTRAVDFAMDWVMLDSGQAVYRQGDLADSLFVVLSGRTRSVDKKTAIAEYGRGDVLGMVEVIQKRPRSTTVLAVRFSQLARVPEGLLNFIKMQYPQVGFRLVRLLGLSYNDTRRDQMLPPVFTSDSQAADSIAQIKNLHTVAILPASSDVPITAFTCELYHALSASFRVLRLSARQVAIHLGENCLENFRLADFRLMHWLNAQEDTFPLVLYECDYTATNWTRRCLRQADTILVIGRGDKKPQKQAFFEEHMKMNQDGIRTRKELILLWKENASCPRGTYEWLKGSWFSGHYHVRAPDRMFVHLEKDEYDESTIVTYYEDNVFGERVNCNSDFARLGRILTGNAVGLVLGGGGARGASHVGIIQALQQYNVPIDIVGGTSIGSMIGGLFAEDPYQDVERRARSWFVMMSSLWRKIWDLTYAHSAMFTGAGFNKTLQDLFGTKNIEDLWLPYFCITTDITSSEMRIQRSGPLWMYARASMSLAGYLPPLCDPVDGHLLLDGGYVNNVPADVMRSMGARAVIAVDVGSATENNLFNYGDSLSGFWVLWRRLNPWAAPVRILGMEEIQSRLAFVSCVRQLELVKKAPYSYYMRPPIEAFKTLDFAKFDTIREVGFRYGIHAVDEMVEKNHNLRILMMPDHVRNTVAQRHRRQDMSRSRNSSFTDLAAQVSRIPSMKHQPNRDDHQQPFNEIAEWEDDQVEDDIEFEEDCDDSEGQITRSVTPRVDMMPRNSAAPRSPTA</sequence>
<keyword evidence="5 9" id="KW-0442">Lipid degradation</keyword>
<dbReference type="WBParaSite" id="Pan_g15684.t2">
    <property type="protein sequence ID" value="Pan_g15684.t2"/>
    <property type="gene ID" value="Pan_g15684"/>
</dbReference>
<evidence type="ECO:0000256" key="7">
    <source>
        <dbReference type="ARBA" id="ARBA00023098"/>
    </source>
</evidence>
<comment type="subcellular location">
    <subcellularLocation>
        <location evidence="1">Membrane</location>
    </subcellularLocation>
</comment>
<keyword evidence="14" id="KW-1185">Reference proteome</keyword>
<dbReference type="PANTHER" id="PTHR14226:SF29">
    <property type="entry name" value="NEUROPATHY TARGET ESTERASE SWS"/>
    <property type="match status" value="1"/>
</dbReference>
<evidence type="ECO:0000256" key="2">
    <source>
        <dbReference type="ARBA" id="ARBA00006636"/>
    </source>
</evidence>
<dbReference type="InterPro" id="IPR016035">
    <property type="entry name" value="Acyl_Trfase/lysoPLipase"/>
</dbReference>
<dbReference type="GO" id="GO:0005783">
    <property type="term" value="C:endoplasmic reticulum"/>
    <property type="evidence" value="ECO:0007669"/>
    <property type="project" value="TreeGrafter"/>
</dbReference>
<dbReference type="PROSITE" id="PS51635">
    <property type="entry name" value="PNPLA"/>
    <property type="match status" value="1"/>
</dbReference>
<evidence type="ECO:0000259" key="12">
    <source>
        <dbReference type="PROSITE" id="PS50042"/>
    </source>
</evidence>
<dbReference type="GO" id="GO:0004622">
    <property type="term" value="F:phosphatidylcholine lysophospholipase activity"/>
    <property type="evidence" value="ECO:0007669"/>
    <property type="project" value="InterPro"/>
</dbReference>
<feature type="short sequence motif" description="DGA/G" evidence="9">
    <location>
        <begin position="980"/>
        <end position="982"/>
    </location>
</feature>
<organism evidence="14 15">
    <name type="scientific">Panagrellus redivivus</name>
    <name type="common">Microworm</name>
    <dbReference type="NCBI Taxonomy" id="6233"/>
    <lineage>
        <taxon>Eukaryota</taxon>
        <taxon>Metazoa</taxon>
        <taxon>Ecdysozoa</taxon>
        <taxon>Nematoda</taxon>
        <taxon>Chromadorea</taxon>
        <taxon>Rhabditida</taxon>
        <taxon>Tylenchina</taxon>
        <taxon>Panagrolaimomorpha</taxon>
        <taxon>Panagrolaimoidea</taxon>
        <taxon>Panagrolaimidae</taxon>
        <taxon>Panagrellus</taxon>
    </lineage>
</organism>
<dbReference type="PANTHER" id="PTHR14226">
    <property type="entry name" value="NEUROPATHY TARGET ESTERASE/SWISS CHEESE D.MELANOGASTER"/>
    <property type="match status" value="1"/>
</dbReference>
<dbReference type="AlphaFoldDB" id="A0A7E4V288"/>
<reference evidence="15" key="2">
    <citation type="submission" date="2020-10" db="UniProtKB">
        <authorList>
            <consortium name="WormBaseParasite"/>
        </authorList>
    </citation>
    <scope>IDENTIFICATION</scope>
</reference>
<name>A0A7E4V288_PANRE</name>
<keyword evidence="8 11" id="KW-0472">Membrane</keyword>
<dbReference type="InterPro" id="IPR050301">
    <property type="entry name" value="NTE"/>
</dbReference>
<dbReference type="SUPFAM" id="SSF52151">
    <property type="entry name" value="FabD/lysophospholipase-like"/>
    <property type="match status" value="1"/>
</dbReference>
<evidence type="ECO:0000256" key="6">
    <source>
        <dbReference type="ARBA" id="ARBA00022989"/>
    </source>
</evidence>
<evidence type="ECO:0000256" key="5">
    <source>
        <dbReference type="ARBA" id="ARBA00022963"/>
    </source>
</evidence>
<dbReference type="GO" id="GO:0046470">
    <property type="term" value="P:phosphatidylcholine metabolic process"/>
    <property type="evidence" value="ECO:0007669"/>
    <property type="project" value="InterPro"/>
</dbReference>
<dbReference type="InterPro" id="IPR018490">
    <property type="entry name" value="cNMP-bd_dom_sf"/>
</dbReference>
<dbReference type="SUPFAM" id="SSF51206">
    <property type="entry name" value="cAMP-binding domain-like"/>
    <property type="match status" value="3"/>
</dbReference>
<dbReference type="Gene3D" id="2.60.120.10">
    <property type="entry name" value="Jelly Rolls"/>
    <property type="match status" value="3"/>
</dbReference>
<dbReference type="Pfam" id="PF24179">
    <property type="entry name" value="NTE_Ploop"/>
    <property type="match status" value="1"/>
</dbReference>
<dbReference type="Pfam" id="PF01734">
    <property type="entry name" value="Patatin"/>
    <property type="match status" value="1"/>
</dbReference>
<feature type="compositionally biased region" description="Acidic residues" evidence="10">
    <location>
        <begin position="1182"/>
        <end position="1191"/>
    </location>
</feature>
<evidence type="ECO:0000256" key="1">
    <source>
        <dbReference type="ARBA" id="ARBA00004370"/>
    </source>
</evidence>
<evidence type="ECO:0000256" key="4">
    <source>
        <dbReference type="ARBA" id="ARBA00022801"/>
    </source>
</evidence>
<evidence type="ECO:0000256" key="11">
    <source>
        <dbReference type="SAM" id="Phobius"/>
    </source>
</evidence>
<evidence type="ECO:0000256" key="9">
    <source>
        <dbReference type="PROSITE-ProRule" id="PRU01161"/>
    </source>
</evidence>
<evidence type="ECO:0000256" key="3">
    <source>
        <dbReference type="ARBA" id="ARBA00022692"/>
    </source>
</evidence>
<comment type="similarity">
    <text evidence="2">Belongs to the NTE family.</text>
</comment>
<evidence type="ECO:0000313" key="15">
    <source>
        <dbReference type="WBParaSite" id="Pan_g15684.t2"/>
    </source>
</evidence>
<evidence type="ECO:0000313" key="14">
    <source>
        <dbReference type="Proteomes" id="UP000492821"/>
    </source>
</evidence>
<dbReference type="Proteomes" id="UP000492821">
    <property type="component" value="Unassembled WGS sequence"/>
</dbReference>
<protein>
    <submittedName>
        <fullName evidence="15">Neuropathy target esterase sws</fullName>
    </submittedName>
</protein>
<dbReference type="InterPro" id="IPR014710">
    <property type="entry name" value="RmlC-like_jellyroll"/>
</dbReference>
<evidence type="ECO:0000256" key="8">
    <source>
        <dbReference type="ARBA" id="ARBA00023136"/>
    </source>
</evidence>
<feature type="active site" description="Nucleophile" evidence="9">
    <location>
        <position position="861"/>
    </location>
</feature>
<feature type="region of interest" description="Disordered" evidence="10">
    <location>
        <begin position="308"/>
        <end position="333"/>
    </location>
</feature>
<keyword evidence="6 11" id="KW-1133">Transmembrane helix</keyword>
<dbReference type="PROSITE" id="PS50042">
    <property type="entry name" value="CNMP_BINDING_3"/>
    <property type="match status" value="2"/>
</dbReference>
<feature type="active site" description="Proton acceptor" evidence="9">
    <location>
        <position position="980"/>
    </location>
</feature>
<dbReference type="Gene3D" id="3.40.1090.10">
    <property type="entry name" value="Cytosolic phospholipase A2 catalytic domain"/>
    <property type="match status" value="1"/>
</dbReference>
<accession>A0A7E4V288</accession>
<evidence type="ECO:0000259" key="13">
    <source>
        <dbReference type="PROSITE" id="PS51635"/>
    </source>
</evidence>
<feature type="domain" description="Cyclic nucleotide-binding" evidence="12">
    <location>
        <begin position="173"/>
        <end position="257"/>
    </location>
</feature>
<feature type="region of interest" description="Disordered" evidence="10">
    <location>
        <begin position="113"/>
        <end position="133"/>
    </location>
</feature>
<dbReference type="InterPro" id="IPR000595">
    <property type="entry name" value="cNMP-bd_dom"/>
</dbReference>
<dbReference type="PROSITE" id="PS01237">
    <property type="entry name" value="UPF0028"/>
    <property type="match status" value="1"/>
</dbReference>
<dbReference type="GO" id="GO:0016020">
    <property type="term" value="C:membrane"/>
    <property type="evidence" value="ECO:0007669"/>
    <property type="project" value="UniProtKB-SubCell"/>
</dbReference>
<feature type="compositionally biased region" description="Low complexity" evidence="10">
    <location>
        <begin position="43"/>
        <end position="61"/>
    </location>
</feature>
<feature type="region of interest" description="Disordered" evidence="10">
    <location>
        <begin position="1182"/>
        <end position="1217"/>
    </location>
</feature>
<dbReference type="CDD" id="cd00038">
    <property type="entry name" value="CAP_ED"/>
    <property type="match status" value="2"/>
</dbReference>
<evidence type="ECO:0000256" key="10">
    <source>
        <dbReference type="SAM" id="MobiDB-lite"/>
    </source>
</evidence>
<feature type="short sequence motif" description="GXSXG" evidence="9">
    <location>
        <begin position="859"/>
        <end position="863"/>
    </location>
</feature>
<dbReference type="InterPro" id="IPR002641">
    <property type="entry name" value="PNPLA_dom"/>
</dbReference>
<reference evidence="14" key="1">
    <citation type="journal article" date="2013" name="Genetics">
        <title>The draft genome and transcriptome of Panagrellus redivivus are shaped by the harsh demands of a free-living lifestyle.</title>
        <authorList>
            <person name="Srinivasan J."/>
            <person name="Dillman A.R."/>
            <person name="Macchietto M.G."/>
            <person name="Heikkinen L."/>
            <person name="Lakso M."/>
            <person name="Fracchia K.M."/>
            <person name="Antoshechkin I."/>
            <person name="Mortazavi A."/>
            <person name="Wong G."/>
            <person name="Sternberg P.W."/>
        </authorList>
    </citation>
    <scope>NUCLEOTIDE SEQUENCE [LARGE SCALE GENOMIC DNA]</scope>
    <source>
        <strain evidence="14">MT8872</strain>
    </source>
</reference>
<keyword evidence="3 11" id="KW-0812">Transmembrane</keyword>
<dbReference type="SMART" id="SM00100">
    <property type="entry name" value="cNMP"/>
    <property type="match status" value="2"/>
</dbReference>